<protein>
    <recommendedName>
        <fullName evidence="3">SbsA Ig-like domain-containing protein</fullName>
    </recommendedName>
</protein>
<dbReference type="InterPro" id="IPR014755">
    <property type="entry name" value="Cu-Rt/internalin_Ig-like"/>
</dbReference>
<keyword evidence="5" id="KW-1185">Reference proteome</keyword>
<organism evidence="4 5">
    <name type="scientific">Salinisphaera japonica YTM-1</name>
    <dbReference type="NCBI Taxonomy" id="1209778"/>
    <lineage>
        <taxon>Bacteria</taxon>
        <taxon>Pseudomonadati</taxon>
        <taxon>Pseudomonadota</taxon>
        <taxon>Gammaproteobacteria</taxon>
        <taxon>Salinisphaerales</taxon>
        <taxon>Salinisphaeraceae</taxon>
        <taxon>Salinisphaera</taxon>
    </lineage>
</organism>
<keyword evidence="1" id="KW-0732">Signal</keyword>
<dbReference type="Gene3D" id="2.60.40.1220">
    <property type="match status" value="1"/>
</dbReference>
<dbReference type="AlphaFoldDB" id="A0A423Q1V9"/>
<name>A0A423Q1V9_9GAMM</name>
<sequence length="1215" mass="126581">MQPDQLASGFRAELKKTVRHTGLAVCLAATSGLMLSACDSGSGGDNGRTPAEQQAIEDGPMGLVFSYPYNGQQNVTLTSQIAFRTQSAFDNDIADAIALRTASGDIAPELSINVVQDDNQPNVYRIETSRPLRGNVTYRLVTTRALQSGDVRYDAGQTLFQFTTAPTPGAPSAGEFRVTEVAPGESNPVTGQTSIFAQFNTLHISLSETIDPSSVIDGETFTVTGPDGNDIEGARMVSGHEIAFDPADNLAPGDYTISLSGDVRSAFGKSLEPMSVTRTVLDSGDIVQQNLLVDNGQGFAGDADDSPLDGLMDNLVTIRTQLIGVNQQPARNQPERAGVLVNLSQPGMPGFGDVFPNSLPAGQLVQLKPLSVSLNGDVPTPLQSGPIQVQFGTDANVYLMANDYQDIATPTAVRLRFDLNNTTLIEAAPGTPEYVVQALANGVFNQSALNVQASGLAIPQDNGDLVITTLGAFPLTVNRSDDLTIDFSLTLRLPAGEQTPVVADNVAPFVISQTPSACLYTFGTPAYRPVYSQRGSAPTALPEQACLQVLQQGGALTTPSGINDFQIEGSPALTFSEPLDPLSVNGQSIQMTGPTGNVPVSFQVDGSSVVLRPDDLLQPNTQYTIALGSGSALRDLAGNALVANPAGGPGQSIRFTTEPQVFNEAMQAPVILGELTPGVPCALEGGDFMSGGNDAGRCVGSEPADASGLDDDDDSDSMAGGMVTASATTDYPVFQNPKNVSVNVSFSKFVQRDTVVLADGCLTSGSGDDNSNNDATVALERIDGNGQCVGVPEASLAFLNTNDDTTRGFTIRPAQELTEGARYWIVICGNDGDASCGATILDTDGLALNTDPFNGTGTTPASQDAAGGPDIIMPFDAIGYTTDFYADQFTLPYTDTNGNGQFDDADGNGVYSEGDERPQASNRALVNLSLLGAPITNTDNLGSRPDVNGAYPAYLSLTRPVAIRKTLNDCDARLADIVDDQGNGVVGESPDNCIQVSLLPGGFSALTGIGISLAEAFPAIAEAVTDPLEEVTDPVNTLVSSLPVVGPVLGGTFNTVQDALQGLTTAVFGAVGGSIPVNGDPINTGQILLRFPNQTNDGGGQTAQSGYIVPECEGTLNGQAYQYEPCFVAGLNLVASAPDAQGLELEPQVIRLNLVGPVTFQQNGRLVIALNNANTFSLAASALGLLPATAEIRPGRLNFQLTGNEIHGGRAFPER</sequence>
<dbReference type="InParanoid" id="A0A423Q1V9"/>
<reference evidence="4 5" key="1">
    <citation type="submission" date="2013-10" db="EMBL/GenBank/DDBJ databases">
        <title>Salinisphaera japonica YTM-1 Genome Sequencing.</title>
        <authorList>
            <person name="Lai Q."/>
            <person name="Li C."/>
            <person name="Shao Z."/>
        </authorList>
    </citation>
    <scope>NUCLEOTIDE SEQUENCE [LARGE SCALE GENOMIC DNA]</scope>
    <source>
        <strain evidence="4 5">YTM-1</strain>
    </source>
</reference>
<evidence type="ECO:0000313" key="4">
    <source>
        <dbReference type="EMBL" id="ROO32353.1"/>
    </source>
</evidence>
<dbReference type="Pfam" id="PF13205">
    <property type="entry name" value="Big_5"/>
    <property type="match status" value="2"/>
</dbReference>
<proteinExistence type="predicted"/>
<dbReference type="EMBL" id="AYKG01000002">
    <property type="protein sequence ID" value="ROO32353.1"/>
    <property type="molecule type" value="Genomic_DNA"/>
</dbReference>
<accession>A0A423Q1V9</accession>
<evidence type="ECO:0000313" key="5">
    <source>
        <dbReference type="Proteomes" id="UP000285310"/>
    </source>
</evidence>
<feature type="domain" description="SbsA Ig-like" evidence="3">
    <location>
        <begin position="186"/>
        <end position="271"/>
    </location>
</feature>
<dbReference type="InterPro" id="IPR032812">
    <property type="entry name" value="SbsA_Ig"/>
</dbReference>
<evidence type="ECO:0000256" key="2">
    <source>
        <dbReference type="SAM" id="MobiDB-lite"/>
    </source>
</evidence>
<feature type="domain" description="SbsA Ig-like" evidence="3">
    <location>
        <begin position="561"/>
        <end position="657"/>
    </location>
</feature>
<comment type="caution">
    <text evidence="4">The sequence shown here is derived from an EMBL/GenBank/DDBJ whole genome shotgun (WGS) entry which is preliminary data.</text>
</comment>
<feature type="region of interest" description="Disordered" evidence="2">
    <location>
        <begin position="696"/>
        <end position="722"/>
    </location>
</feature>
<evidence type="ECO:0000259" key="3">
    <source>
        <dbReference type="Pfam" id="PF13205"/>
    </source>
</evidence>
<gene>
    <name evidence="4" type="ORF">SAJA_01485</name>
</gene>
<dbReference type="Proteomes" id="UP000285310">
    <property type="component" value="Unassembled WGS sequence"/>
</dbReference>
<evidence type="ECO:0000256" key="1">
    <source>
        <dbReference type="ARBA" id="ARBA00022729"/>
    </source>
</evidence>